<feature type="transmembrane region" description="Helical" evidence="5">
    <location>
        <begin position="169"/>
        <end position="188"/>
    </location>
</feature>
<name>A0A972NTX4_9BURK</name>
<dbReference type="Pfam" id="PF07690">
    <property type="entry name" value="MFS_1"/>
    <property type="match status" value="1"/>
</dbReference>
<feature type="transmembrane region" description="Helical" evidence="5">
    <location>
        <begin position="233"/>
        <end position="251"/>
    </location>
</feature>
<dbReference type="Proteomes" id="UP000655523">
    <property type="component" value="Unassembled WGS sequence"/>
</dbReference>
<sequence>MLIITTAIFATFTLLTAYAHSFALLLLCRLIVGLALGGASPSFIGLAAEYLPLRRRTQFITALWAAVPLGGMLGSMASSILIERSGWQAAFYVGGILPLLVSILLIFLLPESTVFLVTRGGSTEKIRSIVRRIGSHAASQATRFVVGEQESRGVSLRQLFAHGQTTRTLYLWMLCFMAWMALIVVSFWTPALIQNVGFTASAAAVTLLFNNSGAVIGTILIGSLMQRFGNFRVLVLSFFASAWAVAALGMLTSALSYVLVSSALAGFFLSASCAGLIAIAASTYPPSARSTGIGWAIGIGRLGSIAGPVLAGHLLALNWSVRDIYLALSVPCVCASVLVLLLGHNASRSATFARTRSGSSPRSSINRTRW</sequence>
<evidence type="ECO:0000256" key="5">
    <source>
        <dbReference type="SAM" id="Phobius"/>
    </source>
</evidence>
<dbReference type="InterPro" id="IPR005829">
    <property type="entry name" value="Sugar_transporter_CS"/>
</dbReference>
<evidence type="ECO:0000313" key="7">
    <source>
        <dbReference type="EMBL" id="NPT59771.1"/>
    </source>
</evidence>
<proteinExistence type="predicted"/>
<organism evidence="7 8">
    <name type="scientific">Paraburkholderia elongata</name>
    <dbReference type="NCBI Taxonomy" id="2675747"/>
    <lineage>
        <taxon>Bacteria</taxon>
        <taxon>Pseudomonadati</taxon>
        <taxon>Pseudomonadota</taxon>
        <taxon>Betaproteobacteria</taxon>
        <taxon>Burkholderiales</taxon>
        <taxon>Burkholderiaceae</taxon>
        <taxon>Paraburkholderia</taxon>
    </lineage>
</organism>
<keyword evidence="8" id="KW-1185">Reference proteome</keyword>
<evidence type="ECO:0000256" key="4">
    <source>
        <dbReference type="ARBA" id="ARBA00023136"/>
    </source>
</evidence>
<dbReference type="AlphaFoldDB" id="A0A972NTX4"/>
<dbReference type="PANTHER" id="PTHR23508">
    <property type="entry name" value="CARBOXYLIC ACID TRANSPORTER PROTEIN HOMOLOG"/>
    <property type="match status" value="1"/>
</dbReference>
<feature type="transmembrane region" description="Helical" evidence="5">
    <location>
        <begin position="293"/>
        <end position="318"/>
    </location>
</feature>
<feature type="domain" description="Major facilitator superfamily (MFS) profile" evidence="6">
    <location>
        <begin position="1"/>
        <end position="347"/>
    </location>
</feature>
<dbReference type="GO" id="GO:0046943">
    <property type="term" value="F:carboxylic acid transmembrane transporter activity"/>
    <property type="evidence" value="ECO:0007669"/>
    <property type="project" value="TreeGrafter"/>
</dbReference>
<feature type="transmembrane region" description="Helical" evidence="5">
    <location>
        <begin position="88"/>
        <end position="109"/>
    </location>
</feature>
<dbReference type="GO" id="GO:0005886">
    <property type="term" value="C:plasma membrane"/>
    <property type="evidence" value="ECO:0007669"/>
    <property type="project" value="TreeGrafter"/>
</dbReference>
<accession>A0A972NTX4</accession>
<evidence type="ECO:0000256" key="1">
    <source>
        <dbReference type="ARBA" id="ARBA00004141"/>
    </source>
</evidence>
<dbReference type="PROSITE" id="PS50850">
    <property type="entry name" value="MFS"/>
    <property type="match status" value="1"/>
</dbReference>
<feature type="transmembrane region" description="Helical" evidence="5">
    <location>
        <begin position="63"/>
        <end position="82"/>
    </location>
</feature>
<dbReference type="InterPro" id="IPR036259">
    <property type="entry name" value="MFS_trans_sf"/>
</dbReference>
<feature type="transmembrane region" description="Helical" evidence="5">
    <location>
        <begin position="324"/>
        <end position="342"/>
    </location>
</feature>
<protein>
    <submittedName>
        <fullName evidence="7">MFS transporter</fullName>
    </submittedName>
</protein>
<feature type="transmembrane region" description="Helical" evidence="5">
    <location>
        <begin position="29"/>
        <end position="51"/>
    </location>
</feature>
<feature type="transmembrane region" description="Helical" evidence="5">
    <location>
        <begin position="257"/>
        <end position="281"/>
    </location>
</feature>
<dbReference type="Gene3D" id="1.20.1250.20">
    <property type="entry name" value="MFS general substrate transporter like domains"/>
    <property type="match status" value="1"/>
</dbReference>
<keyword evidence="2 5" id="KW-0812">Transmembrane</keyword>
<dbReference type="InterPro" id="IPR011701">
    <property type="entry name" value="MFS"/>
</dbReference>
<dbReference type="SUPFAM" id="SSF103473">
    <property type="entry name" value="MFS general substrate transporter"/>
    <property type="match status" value="1"/>
</dbReference>
<keyword evidence="3 5" id="KW-1133">Transmembrane helix</keyword>
<gene>
    <name evidence="7" type="ORF">GNZ13_35770</name>
</gene>
<dbReference type="PANTHER" id="PTHR23508:SF10">
    <property type="entry name" value="CARBOXYLIC ACID TRANSPORTER PROTEIN HOMOLOG"/>
    <property type="match status" value="1"/>
</dbReference>
<keyword evidence="4 5" id="KW-0472">Membrane</keyword>
<dbReference type="RefSeq" id="WP_172173582.1">
    <property type="nucleotide sequence ID" value="NZ_WOEZ01000199.1"/>
</dbReference>
<comment type="subcellular location">
    <subcellularLocation>
        <location evidence="1">Membrane</location>
        <topology evidence="1">Multi-pass membrane protein</topology>
    </subcellularLocation>
</comment>
<evidence type="ECO:0000313" key="8">
    <source>
        <dbReference type="Proteomes" id="UP000655523"/>
    </source>
</evidence>
<feature type="transmembrane region" description="Helical" evidence="5">
    <location>
        <begin position="200"/>
        <end position="221"/>
    </location>
</feature>
<dbReference type="EMBL" id="WOEZ01000199">
    <property type="protein sequence ID" value="NPT59771.1"/>
    <property type="molecule type" value="Genomic_DNA"/>
</dbReference>
<dbReference type="InterPro" id="IPR020846">
    <property type="entry name" value="MFS_dom"/>
</dbReference>
<reference evidence="7 8" key="1">
    <citation type="submission" date="2019-11" db="EMBL/GenBank/DDBJ databases">
        <title>Metabolism of dissolved organic matter in forest soils.</title>
        <authorList>
            <person name="Cyle K.T."/>
            <person name="Wilhelm R.C."/>
            <person name="Martinez C.E."/>
        </authorList>
    </citation>
    <scope>NUCLEOTIDE SEQUENCE [LARGE SCALE GENOMIC DNA]</scope>
    <source>
        <strain evidence="7 8">5N</strain>
    </source>
</reference>
<evidence type="ECO:0000256" key="3">
    <source>
        <dbReference type="ARBA" id="ARBA00022989"/>
    </source>
</evidence>
<evidence type="ECO:0000256" key="2">
    <source>
        <dbReference type="ARBA" id="ARBA00022692"/>
    </source>
</evidence>
<comment type="caution">
    <text evidence="7">The sequence shown here is derived from an EMBL/GenBank/DDBJ whole genome shotgun (WGS) entry which is preliminary data.</text>
</comment>
<evidence type="ECO:0000259" key="6">
    <source>
        <dbReference type="PROSITE" id="PS50850"/>
    </source>
</evidence>
<dbReference type="PROSITE" id="PS00217">
    <property type="entry name" value="SUGAR_TRANSPORT_2"/>
    <property type="match status" value="1"/>
</dbReference>